<dbReference type="PANTHER" id="PTHR43861">
    <property type="entry name" value="TRANS-ACONITATE 2-METHYLTRANSFERASE-RELATED"/>
    <property type="match status" value="1"/>
</dbReference>
<proteinExistence type="predicted"/>
<protein>
    <recommendedName>
        <fullName evidence="3">Class I SAM-dependent methyltransferase</fullName>
    </recommendedName>
</protein>
<dbReference type="EMBL" id="PGEM01000039">
    <property type="protein sequence ID" value="PPJ64025.1"/>
    <property type="molecule type" value="Genomic_DNA"/>
</dbReference>
<comment type="caution">
    <text evidence="1">The sequence shown here is derived from an EMBL/GenBank/DDBJ whole genome shotgun (WGS) entry which is preliminary data.</text>
</comment>
<name>A0A2S6CW65_9CYAN</name>
<dbReference type="AlphaFoldDB" id="A0A2S6CW65"/>
<dbReference type="Pfam" id="PF13489">
    <property type="entry name" value="Methyltransf_23"/>
    <property type="match status" value="1"/>
</dbReference>
<accession>A0A2S6CW65</accession>
<dbReference type="OrthoDB" id="517750at2"/>
<evidence type="ECO:0000313" key="1">
    <source>
        <dbReference type="EMBL" id="PPJ64025.1"/>
    </source>
</evidence>
<gene>
    <name evidence="1" type="ORF">CUN59_06970</name>
</gene>
<sequence>MIFLNQQKYWNWEVTQLREIPCPVCGYEHYKSIYSRPDGLDIVSCQSCSFRFVQPQPSPEELNRFYQQGYFSGNHDFHQNTNYFESRKKGIETEQVTGWKFLKNQVDLSDKKLLDLGCADGALLVLARQYGTSKVVGVEFSNEAADYGRHQYNLEILNVSADNLPCTDQNFDIVTAFDLIEHVTDPSNLFKEVSRVLCNGGIFLGSCPDMGCFDNWGAEWIGVQRNMEHLSYFDSNTLSKLAEKSGFRVILLEYQGFPIALKKYRNFQVLSQLSIADKLLQPDIWSYNIWQKLRVKLKQSAHLHELMFILEKV</sequence>
<dbReference type="Proteomes" id="UP000239589">
    <property type="component" value="Unassembled WGS sequence"/>
</dbReference>
<evidence type="ECO:0008006" key="3">
    <source>
        <dbReference type="Google" id="ProtNLM"/>
    </source>
</evidence>
<dbReference type="RefSeq" id="WP_104387164.1">
    <property type="nucleotide sequence ID" value="NZ_PGEM01000039.1"/>
</dbReference>
<evidence type="ECO:0000313" key="2">
    <source>
        <dbReference type="Proteomes" id="UP000239589"/>
    </source>
</evidence>
<dbReference type="SUPFAM" id="SSF53335">
    <property type="entry name" value="S-adenosyl-L-methionine-dependent methyltransferases"/>
    <property type="match status" value="1"/>
</dbReference>
<reference evidence="1 2" key="1">
    <citation type="submission" date="2018-02" db="EMBL/GenBank/DDBJ databases">
        <title>Discovery of a pederin family compound in a non-symbiotic bloom-forming cyanobacterium.</title>
        <authorList>
            <person name="Kust A."/>
            <person name="Mares J."/>
            <person name="Jokela J."/>
            <person name="Urajova P."/>
            <person name="Hajek J."/>
            <person name="Saurav K."/>
            <person name="Voracova K."/>
            <person name="Fewer D.P."/>
            <person name="Haapaniemi E."/>
            <person name="Permi P."/>
            <person name="Rehakova K."/>
            <person name="Sivonen K."/>
            <person name="Hrouzek P."/>
        </authorList>
    </citation>
    <scope>NUCLEOTIDE SEQUENCE [LARGE SCALE GENOMIC DNA]</scope>
    <source>
        <strain evidence="1 2">CHARLIE-1</strain>
    </source>
</reference>
<dbReference type="Gene3D" id="3.40.50.150">
    <property type="entry name" value="Vaccinia Virus protein VP39"/>
    <property type="match status" value="1"/>
</dbReference>
<organism evidence="1 2">
    <name type="scientific">Cuspidothrix issatschenkoi CHARLIE-1</name>
    <dbReference type="NCBI Taxonomy" id="2052836"/>
    <lineage>
        <taxon>Bacteria</taxon>
        <taxon>Bacillati</taxon>
        <taxon>Cyanobacteriota</taxon>
        <taxon>Cyanophyceae</taxon>
        <taxon>Nostocales</taxon>
        <taxon>Aphanizomenonaceae</taxon>
        <taxon>Cuspidothrix</taxon>
    </lineage>
</organism>
<dbReference type="PANTHER" id="PTHR43861:SF6">
    <property type="entry name" value="METHYLTRANSFERASE TYPE 11"/>
    <property type="match status" value="1"/>
</dbReference>
<dbReference type="CDD" id="cd02440">
    <property type="entry name" value="AdoMet_MTases"/>
    <property type="match status" value="1"/>
</dbReference>
<keyword evidence="2" id="KW-1185">Reference proteome</keyword>
<dbReference type="InterPro" id="IPR029063">
    <property type="entry name" value="SAM-dependent_MTases_sf"/>
</dbReference>